<dbReference type="SUPFAM" id="SSF48403">
    <property type="entry name" value="Ankyrin repeat"/>
    <property type="match status" value="4"/>
</dbReference>
<dbReference type="GO" id="GO:0005085">
    <property type="term" value="F:guanyl-nucleotide exchange factor activity"/>
    <property type="evidence" value="ECO:0007669"/>
    <property type="project" value="InterPro"/>
</dbReference>
<keyword evidence="5" id="KW-0808">Transferase</keyword>
<gene>
    <name evidence="5" type="ORF">M0811_09900</name>
</gene>
<proteinExistence type="predicted"/>
<dbReference type="PROSITE" id="PS50088">
    <property type="entry name" value="ANK_REPEAT"/>
    <property type="match status" value="11"/>
</dbReference>
<feature type="repeat" description="ANK" evidence="3">
    <location>
        <begin position="646"/>
        <end position="678"/>
    </location>
</feature>
<reference evidence="5" key="1">
    <citation type="submission" date="2022-10" db="EMBL/GenBank/DDBJ databases">
        <title>Novel sulphate-reducing endosymbionts in the free-living metamonad Anaeramoeba.</title>
        <authorList>
            <person name="Jerlstrom-Hultqvist J."/>
            <person name="Cepicka I."/>
            <person name="Gallot-Lavallee L."/>
            <person name="Salas-Leiva D."/>
            <person name="Curtis B.A."/>
            <person name="Zahonova K."/>
            <person name="Pipaliya S."/>
            <person name="Dacks J."/>
            <person name="Roger A.J."/>
        </authorList>
    </citation>
    <scope>NUCLEOTIDE SEQUENCE</scope>
    <source>
        <strain evidence="5">BMAN</strain>
    </source>
</reference>
<feature type="repeat" description="ANK" evidence="3">
    <location>
        <begin position="613"/>
        <end position="645"/>
    </location>
</feature>
<evidence type="ECO:0000256" key="3">
    <source>
        <dbReference type="PROSITE-ProRule" id="PRU00023"/>
    </source>
</evidence>
<dbReference type="OrthoDB" id="341259at2759"/>
<dbReference type="Proteomes" id="UP001149090">
    <property type="component" value="Unassembled WGS sequence"/>
</dbReference>
<dbReference type="InterPro" id="IPR036770">
    <property type="entry name" value="Ankyrin_rpt-contain_sf"/>
</dbReference>
<evidence type="ECO:0000256" key="1">
    <source>
        <dbReference type="ARBA" id="ARBA00022737"/>
    </source>
</evidence>
<dbReference type="Gene3D" id="1.25.40.20">
    <property type="entry name" value="Ankyrin repeat-containing domain"/>
    <property type="match status" value="5"/>
</dbReference>
<feature type="repeat" description="ANK" evidence="3">
    <location>
        <begin position="208"/>
        <end position="240"/>
    </location>
</feature>
<organism evidence="5 6">
    <name type="scientific">Anaeramoeba ignava</name>
    <name type="common">Anaerobic marine amoeba</name>
    <dbReference type="NCBI Taxonomy" id="1746090"/>
    <lineage>
        <taxon>Eukaryota</taxon>
        <taxon>Metamonada</taxon>
        <taxon>Anaeramoebidae</taxon>
        <taxon>Anaeramoeba</taxon>
    </lineage>
</organism>
<feature type="repeat" description="ANK" evidence="3">
    <location>
        <begin position="481"/>
        <end position="513"/>
    </location>
</feature>
<dbReference type="InterPro" id="IPR002110">
    <property type="entry name" value="Ankyrin_rpt"/>
</dbReference>
<dbReference type="Pfam" id="PF12796">
    <property type="entry name" value="Ank_2"/>
    <property type="match status" value="7"/>
</dbReference>
<dbReference type="PANTHER" id="PTHR24198:SF165">
    <property type="entry name" value="ANKYRIN REPEAT-CONTAINING PROTEIN-RELATED"/>
    <property type="match status" value="1"/>
</dbReference>
<feature type="repeat" description="ANK" evidence="3">
    <location>
        <begin position="39"/>
        <end position="71"/>
    </location>
</feature>
<keyword evidence="1" id="KW-0677">Repeat</keyword>
<feature type="repeat" description="ANK" evidence="3">
    <location>
        <begin position="514"/>
        <end position="546"/>
    </location>
</feature>
<dbReference type="GO" id="GO:0016301">
    <property type="term" value="F:kinase activity"/>
    <property type="evidence" value="ECO:0007669"/>
    <property type="project" value="UniProtKB-KW"/>
</dbReference>
<sequence length="1017" mass="115554">MNEKTSSFLISCEKGKEDEVKKMINKFKNPKEINQLSRSGETALHISIAKNYIEVAKILISSGIDINLPETTSGLTPLQYSCWFNKISFVNLLISEKAKLQIKDQRGWNCLHWASFSNNSEIIESLLDADSSLISVTNNAGNYPINIAITENRFQSFSTLIQKITPITQMNKKGFLPIHLLAKNSRVEMMKEIMKFKEKIDLNALSKAGKTALHYSVLSGNLEIVKILVQNDAKVNVVDENYLTPYVEAERNNFFEICNYLQKNSPQFPLHEMIKQGNIKKIRSFLKYKERETDKEKDKEKEMDFDDFDLEGNRPLHLSIQKGNIKIVKELLKKKNQINSIDRTKCSPLSLSINEGKVQIFNLLLQQNPDFSFQDLEGNTFLHTAILQNQDDIAKIILEKSLVDINPTNHQQITPLHLCSKTGNSVMIGELLKFGANPNLLDSENQTPLGIAIQNGHIQVIFMLLTSQTKIPVNLNIQDSKGRSFLMLAIKKHQIETAKLLIKKNSNINLNDKEGNNALHYAIEEEQAEILQNLIEKGIEVKPTADKIPPLHLCIKFNKNLGCFKTLLNSGLDVNLTDHKGNTTLHYAVMFSKPKFLSWIQLISTNIDAFNSNGWTALHLAAGNGQILSLKFLITKGAKIDCQNDQQKTPLHLASSNRHFECVKLLVNFGADLAIKDLHGKIPFDLANKDWHEKIAEYLLLKGSPSPLKEAILSTDEENVKKLISENYLMDIIDSEGNTYLHYALSSKNPKIFEIILEKTENPNVMNKKREYPLHLAVQWGDVAICKRLLQAGADLLLPHPEERPHILATKYNSPCKELVNKEFQRVSSILELVETERNYVFSIKDLLDIVIVPLMKTFSQNEDILPLLENVEQIVNANVSLLNQFELKIANWNYDVGIGDVMTDFAPTMTKYADFNLNYEMLKNTIKRKMSGNNPFANLSKTTSIGMSQEKLSLDSVLIKPVQRIAQYPLLLQGGSEINSGRSSRLFFTSKCFDINERICKQYQRNKKKVRRFVQN</sequence>
<dbReference type="PROSITE" id="PS50010">
    <property type="entry name" value="DH_2"/>
    <property type="match status" value="1"/>
</dbReference>
<feature type="repeat" description="ANK" evidence="3">
    <location>
        <begin position="769"/>
        <end position="796"/>
    </location>
</feature>
<dbReference type="Pfam" id="PF00621">
    <property type="entry name" value="RhoGEF"/>
    <property type="match status" value="1"/>
</dbReference>
<feature type="repeat" description="ANK" evidence="3">
    <location>
        <begin position="311"/>
        <end position="343"/>
    </location>
</feature>
<feature type="repeat" description="ANK" evidence="3">
    <location>
        <begin position="736"/>
        <end position="768"/>
    </location>
</feature>
<dbReference type="SUPFAM" id="SSF48065">
    <property type="entry name" value="DBL homology domain (DH-domain)"/>
    <property type="match status" value="1"/>
</dbReference>
<dbReference type="PANTHER" id="PTHR24198">
    <property type="entry name" value="ANKYRIN REPEAT AND PROTEIN KINASE DOMAIN-CONTAINING PROTEIN"/>
    <property type="match status" value="1"/>
</dbReference>
<keyword evidence="6" id="KW-1185">Reference proteome</keyword>
<dbReference type="EMBL" id="JAPDFW010000085">
    <property type="protein sequence ID" value="KAJ5071740.1"/>
    <property type="molecule type" value="Genomic_DNA"/>
</dbReference>
<keyword evidence="2 3" id="KW-0040">ANK repeat</keyword>
<name>A0A9Q0LFZ0_ANAIG</name>
<dbReference type="SMART" id="SM00248">
    <property type="entry name" value="ANK"/>
    <property type="match status" value="22"/>
</dbReference>
<feature type="domain" description="DH" evidence="4">
    <location>
        <begin position="825"/>
        <end position="974"/>
    </location>
</feature>
<evidence type="ECO:0000313" key="5">
    <source>
        <dbReference type="EMBL" id="KAJ5071740.1"/>
    </source>
</evidence>
<dbReference type="PROSITE" id="PS50297">
    <property type="entry name" value="ANK_REP_REGION"/>
    <property type="match status" value="9"/>
</dbReference>
<dbReference type="PRINTS" id="PR01415">
    <property type="entry name" value="ANKYRIN"/>
</dbReference>
<dbReference type="SMART" id="SM00325">
    <property type="entry name" value="RhoGEF"/>
    <property type="match status" value="1"/>
</dbReference>
<dbReference type="Pfam" id="PF00023">
    <property type="entry name" value="Ank"/>
    <property type="match status" value="2"/>
</dbReference>
<dbReference type="InterPro" id="IPR035899">
    <property type="entry name" value="DBL_dom_sf"/>
</dbReference>
<dbReference type="InterPro" id="IPR000219">
    <property type="entry name" value="DH_dom"/>
</dbReference>
<keyword evidence="5" id="KW-0418">Kinase</keyword>
<dbReference type="AlphaFoldDB" id="A0A9Q0LFZ0"/>
<feature type="repeat" description="ANK" evidence="3">
    <location>
        <begin position="73"/>
        <end position="105"/>
    </location>
</feature>
<feature type="repeat" description="ANK" evidence="3">
    <location>
        <begin position="411"/>
        <end position="443"/>
    </location>
</feature>
<evidence type="ECO:0000259" key="4">
    <source>
        <dbReference type="PROSITE" id="PS50010"/>
    </source>
</evidence>
<accession>A0A9Q0LFZ0</accession>
<comment type="caution">
    <text evidence="5">The sequence shown here is derived from an EMBL/GenBank/DDBJ whole genome shotgun (WGS) entry which is preliminary data.</text>
</comment>
<evidence type="ECO:0000313" key="6">
    <source>
        <dbReference type="Proteomes" id="UP001149090"/>
    </source>
</evidence>
<evidence type="ECO:0000256" key="2">
    <source>
        <dbReference type="ARBA" id="ARBA00023043"/>
    </source>
</evidence>
<dbReference type="Gene3D" id="1.20.900.10">
    <property type="entry name" value="Dbl homology (DH) domain"/>
    <property type="match status" value="1"/>
</dbReference>
<protein>
    <submittedName>
        <fullName evidence="5">Ankyrin repeat and protein kinase domain-containing protein</fullName>
    </submittedName>
</protein>